<reference evidence="2 3" key="1">
    <citation type="journal article" date="2013" name="MBio">
        <title>Genome sequencing of the plant pathogen Taphrina deformans, the causal agent of peach leaf curl.</title>
        <authorList>
            <person name="Cisse O.H."/>
            <person name="Almeida J.M.G.C.F."/>
            <person name="Fonseca A."/>
            <person name="Kumar A.A."/>
            <person name="Salojaervi J."/>
            <person name="Overmyer K."/>
            <person name="Hauser P.M."/>
            <person name="Pagni M."/>
        </authorList>
    </citation>
    <scope>NUCLEOTIDE SEQUENCE [LARGE SCALE GENOMIC DNA]</scope>
    <source>
        <strain evidence="3">PYCC 5710 / ATCC 11124 / CBS 356.35 / IMI 108563 / JCM 9778 / NBRC 8474</strain>
    </source>
</reference>
<dbReference type="SUPFAM" id="SSF55144">
    <property type="entry name" value="LigT-like"/>
    <property type="match status" value="1"/>
</dbReference>
<evidence type="ECO:0000313" key="2">
    <source>
        <dbReference type="EMBL" id="CCG80812.1"/>
    </source>
</evidence>
<evidence type="ECO:0000256" key="1">
    <source>
        <dbReference type="SAM" id="MobiDB-lite"/>
    </source>
</evidence>
<comment type="caution">
    <text evidence="2">The sequence shown here is derived from an EMBL/GenBank/DDBJ whole genome shotgun (WGS) entry which is preliminary data.</text>
</comment>
<dbReference type="STRING" id="1097556.R4X6L9"/>
<dbReference type="Pfam" id="PF13563">
    <property type="entry name" value="2_5_RNA_ligase2"/>
    <property type="match status" value="1"/>
</dbReference>
<accession>R4X6L9</accession>
<dbReference type="Gene3D" id="3.90.1140.10">
    <property type="entry name" value="Cyclic phosphodiesterase"/>
    <property type="match status" value="1"/>
</dbReference>
<proteinExistence type="predicted"/>
<dbReference type="Proteomes" id="UP000013776">
    <property type="component" value="Unassembled WGS sequence"/>
</dbReference>
<protein>
    <submittedName>
        <fullName evidence="2">Uncharacterized protein</fullName>
    </submittedName>
</protein>
<keyword evidence="3" id="KW-1185">Reference proteome</keyword>
<sequence length="239" mass="26763">MSSSSWAQIAANKGTNTDRTHTSKISARINLPASESKSGSETTGVDHKPKNVISPDDTYMTHRGSTDRSPLIVSLRLDEQILGKLTTIRKANFPPKQNNLEAHLTLLHALPATCRSAMHEFLSDLAHKQSRFDLRLGQLRVKPKIVLLPVRSKVLDQLVYDIQDAFWSELSDQDRQDFRGGHITLCNKLTEEEVAERAVGIEKAIGDISVSKSQAIGIDMWIYRGNKPWQPVSSYEFQT</sequence>
<organism evidence="2 3">
    <name type="scientific">Taphrina deformans (strain PYCC 5710 / ATCC 11124 / CBS 356.35 / IMI 108563 / JCM 9778 / NBRC 8474)</name>
    <name type="common">Peach leaf curl fungus</name>
    <name type="synonym">Lalaria deformans</name>
    <dbReference type="NCBI Taxonomy" id="1097556"/>
    <lineage>
        <taxon>Eukaryota</taxon>
        <taxon>Fungi</taxon>
        <taxon>Dikarya</taxon>
        <taxon>Ascomycota</taxon>
        <taxon>Taphrinomycotina</taxon>
        <taxon>Taphrinomycetes</taxon>
        <taxon>Taphrinales</taxon>
        <taxon>Taphrinaceae</taxon>
        <taxon>Taphrina</taxon>
    </lineage>
</organism>
<feature type="compositionally biased region" description="Polar residues" evidence="1">
    <location>
        <begin position="33"/>
        <end position="43"/>
    </location>
</feature>
<dbReference type="EMBL" id="CAHR02000015">
    <property type="protein sequence ID" value="CCG80812.1"/>
    <property type="molecule type" value="Genomic_DNA"/>
</dbReference>
<dbReference type="InterPro" id="IPR009097">
    <property type="entry name" value="Cyclic_Pdiesterase"/>
</dbReference>
<evidence type="ECO:0000313" key="3">
    <source>
        <dbReference type="Proteomes" id="UP000013776"/>
    </source>
</evidence>
<dbReference type="AlphaFoldDB" id="R4X6L9"/>
<feature type="region of interest" description="Disordered" evidence="1">
    <location>
        <begin position="1"/>
        <end position="65"/>
    </location>
</feature>
<gene>
    <name evidence="2" type="ORF">TAPDE_000447</name>
</gene>
<feature type="compositionally biased region" description="Polar residues" evidence="1">
    <location>
        <begin position="1"/>
        <end position="15"/>
    </location>
</feature>
<name>R4X6L9_TAPDE</name>
<dbReference type="VEuPathDB" id="FungiDB:TAPDE_000447"/>